<protein>
    <submittedName>
        <fullName evidence="1">Uncharacterized protein</fullName>
    </submittedName>
</protein>
<proteinExistence type="predicted"/>
<evidence type="ECO:0000313" key="1">
    <source>
        <dbReference type="EMBL" id="NEU75333.1"/>
    </source>
</evidence>
<dbReference type="EMBL" id="JTCM02000065">
    <property type="protein sequence ID" value="NEU75333.1"/>
    <property type="molecule type" value="Genomic_DNA"/>
</dbReference>
<name>A0A846HE48_9CYAN</name>
<reference evidence="1 2" key="1">
    <citation type="journal article" date="2015" name="Genome Announc.">
        <title>Draft Genome Sequence of Cyanobacterium Hassallia byssoidea Strain VB512170, Isolated from Monuments in India.</title>
        <authorList>
            <person name="Singh D."/>
            <person name="Chandrababunaidu M.M."/>
            <person name="Panda A."/>
            <person name="Sen D."/>
            <person name="Bhattacharyya S."/>
            <person name="Adhikary S.P."/>
            <person name="Tripathy S."/>
        </authorList>
    </citation>
    <scope>NUCLEOTIDE SEQUENCE [LARGE SCALE GENOMIC DNA]</scope>
    <source>
        <strain evidence="1 2">VB512170</strain>
    </source>
</reference>
<accession>A0A846HE48</accession>
<gene>
    <name evidence="1" type="ORF">PI95_022940</name>
</gene>
<organism evidence="1 2">
    <name type="scientific">Hassallia byssoidea VB512170</name>
    <dbReference type="NCBI Taxonomy" id="1304833"/>
    <lineage>
        <taxon>Bacteria</taxon>
        <taxon>Bacillati</taxon>
        <taxon>Cyanobacteriota</taxon>
        <taxon>Cyanophyceae</taxon>
        <taxon>Nostocales</taxon>
        <taxon>Tolypothrichaceae</taxon>
        <taxon>Hassallia</taxon>
    </lineage>
</organism>
<evidence type="ECO:0000313" key="2">
    <source>
        <dbReference type="Proteomes" id="UP000031549"/>
    </source>
</evidence>
<keyword evidence="2" id="KW-1185">Reference proteome</keyword>
<sequence>METFKLEVDIARSFKSRFIKCKLVLLALMWMQYDEDQHGDGSANYSSPLFVDNSEWWDRNGGSDVEHFRKVSNTARIGAWDEVMSLCLVDLLSPNPTCLHDASYSALVAILMHLVDNELEGRFINSTDQYFARKIAYQSLKTLGEKYFIGTDSFSLTGIEDGDPLMWGLALHYLALEVVAIGDFGMANSDIDEEGIEDFLDNMDDVERAEFNIELGFLPDGYFQVLPYVEKWTDRTAVLSRLIHRIVYYIFVGHGYDANCLNEIMLIPFNSRVPTTFQSLLVAAVYRVGYFITNRGVEEWQESRNWFLWEAFSNLLPFYNRGRKDAAEL</sequence>
<dbReference type="Proteomes" id="UP000031549">
    <property type="component" value="Unassembled WGS sequence"/>
</dbReference>
<dbReference type="AlphaFoldDB" id="A0A846HE48"/>
<dbReference type="RefSeq" id="WP_039741462.1">
    <property type="nucleotide sequence ID" value="NZ_JTCM02000065.1"/>
</dbReference>
<comment type="caution">
    <text evidence="1">The sequence shown here is derived from an EMBL/GenBank/DDBJ whole genome shotgun (WGS) entry which is preliminary data.</text>
</comment>